<protein>
    <submittedName>
        <fullName evidence="9">MATE family efflux transporter</fullName>
    </submittedName>
    <submittedName>
        <fullName evidence="8">Staphylococcal virulence regulator protein A</fullName>
    </submittedName>
</protein>
<gene>
    <name evidence="8" type="primary">mepA_3</name>
    <name evidence="8" type="ORF">ERS852423_00301</name>
    <name evidence="11" type="ORF">G4332_08065</name>
    <name evidence="10" type="ORF">GT528_02735</name>
    <name evidence="9" type="ORF">GT576_11245</name>
</gene>
<keyword evidence="2" id="KW-0813">Transport</keyword>
<feature type="transmembrane region" description="Helical" evidence="7">
    <location>
        <begin position="326"/>
        <end position="349"/>
    </location>
</feature>
<feature type="transmembrane region" description="Helical" evidence="7">
    <location>
        <begin position="171"/>
        <end position="196"/>
    </location>
</feature>
<dbReference type="Proteomes" id="UP000472916">
    <property type="component" value="Unassembled WGS sequence"/>
</dbReference>
<dbReference type="PIRSF" id="PIRSF006603">
    <property type="entry name" value="DinF"/>
    <property type="match status" value="1"/>
</dbReference>
<accession>A0A173WKE5</accession>
<feature type="transmembrane region" description="Helical" evidence="7">
    <location>
        <begin position="139"/>
        <end position="159"/>
    </location>
</feature>
<evidence type="ECO:0000313" key="14">
    <source>
        <dbReference type="Proteomes" id="UP000472916"/>
    </source>
</evidence>
<feature type="transmembrane region" description="Helical" evidence="7">
    <location>
        <begin position="407"/>
        <end position="430"/>
    </location>
</feature>
<dbReference type="EMBL" id="WWSH01000009">
    <property type="protein sequence ID" value="MZK10897.1"/>
    <property type="molecule type" value="Genomic_DNA"/>
</dbReference>
<evidence type="ECO:0000313" key="11">
    <source>
        <dbReference type="EMBL" id="NSE58070.1"/>
    </source>
</evidence>
<dbReference type="Proteomes" id="UP000095439">
    <property type="component" value="Unassembled WGS sequence"/>
</dbReference>
<evidence type="ECO:0000256" key="1">
    <source>
        <dbReference type="ARBA" id="ARBA00004651"/>
    </source>
</evidence>
<feature type="transmembrane region" description="Helical" evidence="7">
    <location>
        <begin position="97"/>
        <end position="119"/>
    </location>
</feature>
<evidence type="ECO:0000256" key="7">
    <source>
        <dbReference type="SAM" id="Phobius"/>
    </source>
</evidence>
<dbReference type="GO" id="GO:0015297">
    <property type="term" value="F:antiporter activity"/>
    <property type="evidence" value="ECO:0007669"/>
    <property type="project" value="InterPro"/>
</dbReference>
<dbReference type="Proteomes" id="UP000449249">
    <property type="component" value="Unassembled WGS sequence"/>
</dbReference>
<dbReference type="InterPro" id="IPR048279">
    <property type="entry name" value="MdtK-like"/>
</dbReference>
<dbReference type="EMBL" id="JAAIOD010000009">
    <property type="protein sequence ID" value="NSE58070.1"/>
    <property type="molecule type" value="Genomic_DNA"/>
</dbReference>
<evidence type="ECO:0000313" key="10">
    <source>
        <dbReference type="EMBL" id="MZK40645.1"/>
    </source>
</evidence>
<keyword evidence="6 7" id="KW-0472">Membrane</keyword>
<dbReference type="InterPro" id="IPR047135">
    <property type="entry name" value="YsiQ"/>
</dbReference>
<dbReference type="GO" id="GO:0005886">
    <property type="term" value="C:plasma membrane"/>
    <property type="evidence" value="ECO:0007669"/>
    <property type="project" value="UniProtKB-SubCell"/>
</dbReference>
<evidence type="ECO:0000256" key="5">
    <source>
        <dbReference type="ARBA" id="ARBA00022989"/>
    </source>
</evidence>
<dbReference type="EMBL" id="WWSC01000003">
    <property type="protein sequence ID" value="MZK40645.1"/>
    <property type="molecule type" value="Genomic_DNA"/>
</dbReference>
<organism evidence="8 12">
    <name type="scientific">Dorea longicatena</name>
    <dbReference type="NCBI Taxonomy" id="88431"/>
    <lineage>
        <taxon>Bacteria</taxon>
        <taxon>Bacillati</taxon>
        <taxon>Bacillota</taxon>
        <taxon>Clostridia</taxon>
        <taxon>Lachnospirales</taxon>
        <taxon>Lachnospiraceae</taxon>
        <taxon>Dorea</taxon>
    </lineage>
</organism>
<comment type="subcellular location">
    <subcellularLocation>
        <location evidence="1">Cell membrane</location>
        <topology evidence="1">Multi-pass membrane protein</topology>
    </subcellularLocation>
</comment>
<keyword evidence="4 7" id="KW-0812">Transmembrane</keyword>
<dbReference type="NCBIfam" id="TIGR00797">
    <property type="entry name" value="matE"/>
    <property type="match status" value="1"/>
</dbReference>
<reference evidence="11" key="4">
    <citation type="submission" date="2020-02" db="EMBL/GenBank/DDBJ databases">
        <authorList>
            <person name="Littmann E."/>
            <person name="Sorbara M."/>
        </authorList>
    </citation>
    <scope>NUCLEOTIDE SEQUENCE</scope>
    <source>
        <strain evidence="11">MSK.10.16</strain>
    </source>
</reference>
<dbReference type="CDD" id="cd13134">
    <property type="entry name" value="MATE_like_8"/>
    <property type="match status" value="1"/>
</dbReference>
<dbReference type="GO" id="GO:0042910">
    <property type="term" value="F:xenobiotic transmembrane transporter activity"/>
    <property type="evidence" value="ECO:0007669"/>
    <property type="project" value="InterPro"/>
</dbReference>
<feature type="transmembrane region" description="Helical" evidence="7">
    <location>
        <begin position="64"/>
        <end position="85"/>
    </location>
</feature>
<reference evidence="13 14" key="2">
    <citation type="journal article" date="2019" name="Nat. Med.">
        <title>A library of human gut bacterial isolates paired with longitudinal multiomics data enables mechanistic microbiome research.</title>
        <authorList>
            <person name="Poyet M."/>
            <person name="Groussin M."/>
            <person name="Gibbons S.M."/>
            <person name="Avila-Pacheco J."/>
            <person name="Jiang X."/>
            <person name="Kearney S.M."/>
            <person name="Perrotta A.R."/>
            <person name="Berdy B."/>
            <person name="Zhao S."/>
            <person name="Lieberman T.D."/>
            <person name="Swanson P.K."/>
            <person name="Smith M."/>
            <person name="Roesemann S."/>
            <person name="Alexander J.E."/>
            <person name="Rich S.A."/>
            <person name="Livny J."/>
            <person name="Vlamakis H."/>
            <person name="Clish C."/>
            <person name="Bullock K."/>
            <person name="Deik A."/>
            <person name="Scott J."/>
            <person name="Pierce K.A."/>
            <person name="Xavier R.J."/>
            <person name="Alm E.J."/>
        </authorList>
    </citation>
    <scope>NUCLEOTIDE SEQUENCE [LARGE SCALE GENOMIC DNA]</scope>
    <source>
        <strain evidence="9 13">BIOML-A1</strain>
        <strain evidence="10 14">BIOML-A6</strain>
    </source>
</reference>
<dbReference type="AlphaFoldDB" id="A0A173WKE5"/>
<evidence type="ECO:0000313" key="12">
    <source>
        <dbReference type="Proteomes" id="UP000095439"/>
    </source>
</evidence>
<sequence>MKEKNKYTKTINWKQFYRNVFALVIPIAIQNLINVGVTATDVIMLGKVGEKVLSGASLAGQIQYIMTLIFYGVTSGATVLTAQYWGKKDTRTIEKVLGMGLSAGLIVAVVFAGAALGMPETLMRIYTSDPEVIAEGVKYLRIVGFSYVFMAVTQVYLNIMRSIERVMVATFIYLISLLMNIVVNAVLIFGLFGFPVMGVRGAAIGTLCARAAETVMVLVYAIFRNKVVRIRLKDMVKIDKVLLKDFAVYSMPVVLNELMWGLGTSANTAVIGHLGSAAVAANSVAQVARQLATVVTFGISHATAIYLGKTIGEGKMELAKAYGKRFVWLSLILGILGGVLILISAPIANANLALTGPAKNYLSFMFFVMSYFTVAQAFNTTMVVGVFRAGGDTKFGLIMDVSTMWGFSILLGAVAAFILHASVPVVYVILMSDELIKVPITLKRYLTYKWLRDVTREQKELEEM</sequence>
<dbReference type="InterPro" id="IPR002528">
    <property type="entry name" value="MATE_fam"/>
</dbReference>
<feature type="transmembrane region" description="Helical" evidence="7">
    <location>
        <begin position="20"/>
        <end position="44"/>
    </location>
</feature>
<dbReference type="PANTHER" id="PTHR42925">
    <property type="entry name" value="MULTIDRUG AND TOXIN EFFLUX PROTEIN MATE FAMILY"/>
    <property type="match status" value="1"/>
</dbReference>
<evidence type="ECO:0000256" key="2">
    <source>
        <dbReference type="ARBA" id="ARBA00022448"/>
    </source>
</evidence>
<keyword evidence="5 7" id="KW-1133">Transmembrane helix</keyword>
<name>A0A173WKE5_9FIRM</name>
<evidence type="ECO:0000313" key="8">
    <source>
        <dbReference type="EMBL" id="CUN39426.1"/>
    </source>
</evidence>
<evidence type="ECO:0000256" key="3">
    <source>
        <dbReference type="ARBA" id="ARBA00022475"/>
    </source>
</evidence>
<feature type="transmembrane region" description="Helical" evidence="7">
    <location>
        <begin position="361"/>
        <end position="387"/>
    </location>
</feature>
<feature type="transmembrane region" description="Helical" evidence="7">
    <location>
        <begin position="202"/>
        <end position="223"/>
    </location>
</feature>
<dbReference type="Pfam" id="PF01554">
    <property type="entry name" value="MatE"/>
    <property type="match status" value="2"/>
</dbReference>
<evidence type="ECO:0000313" key="9">
    <source>
        <dbReference type="EMBL" id="MZK10897.1"/>
    </source>
</evidence>
<keyword evidence="3" id="KW-1003">Cell membrane</keyword>
<dbReference type="PANTHER" id="PTHR42925:SF2">
    <property type="entry name" value="NA+ DRIVEN MULTIDRUG EFFLUX PUMP"/>
    <property type="match status" value="1"/>
</dbReference>
<reference evidence="8 12" key="1">
    <citation type="submission" date="2015-09" db="EMBL/GenBank/DDBJ databases">
        <authorList>
            <consortium name="Pathogen Informatics"/>
        </authorList>
    </citation>
    <scope>NUCLEOTIDE SEQUENCE [LARGE SCALE GENOMIC DNA]</scope>
    <source>
        <strain evidence="8 12">2789STDY5608866</strain>
    </source>
</reference>
<dbReference type="Proteomes" id="UP000724058">
    <property type="component" value="Unassembled WGS sequence"/>
</dbReference>
<evidence type="ECO:0000256" key="6">
    <source>
        <dbReference type="ARBA" id="ARBA00023136"/>
    </source>
</evidence>
<evidence type="ECO:0000313" key="13">
    <source>
        <dbReference type="Proteomes" id="UP000449249"/>
    </source>
</evidence>
<evidence type="ECO:0000256" key="4">
    <source>
        <dbReference type="ARBA" id="ARBA00022692"/>
    </source>
</evidence>
<dbReference type="RefSeq" id="WP_055180211.1">
    <property type="nucleotide sequence ID" value="NZ_CABIWY010000001.1"/>
</dbReference>
<reference evidence="11" key="3">
    <citation type="journal article" date="2020" name="Cell Host Microbe">
        <title>Functional and Genomic Variation between Human-Derived Isolates of Lachnospiraceae Reveals Inter- and Intra-Species Diversity.</title>
        <authorList>
            <person name="Sorbara M.T."/>
            <person name="Littmann E.R."/>
            <person name="Fontana E."/>
            <person name="Moody T.U."/>
            <person name="Kohout C.E."/>
            <person name="Gjonbalaj M."/>
            <person name="Eaton V."/>
            <person name="Seok R."/>
            <person name="Leiner I.M."/>
            <person name="Pamer E.G."/>
        </authorList>
    </citation>
    <scope>NUCLEOTIDE SEQUENCE</scope>
    <source>
        <strain evidence="11">MSK.10.16</strain>
    </source>
</reference>
<dbReference type="EMBL" id="CYYY01000001">
    <property type="protein sequence ID" value="CUN39426.1"/>
    <property type="molecule type" value="Genomic_DNA"/>
</dbReference>
<proteinExistence type="predicted"/>